<proteinExistence type="predicted"/>
<evidence type="ECO:0000313" key="4">
    <source>
        <dbReference type="Proteomes" id="UP001430953"/>
    </source>
</evidence>
<dbReference type="InterPro" id="IPR016024">
    <property type="entry name" value="ARM-type_fold"/>
</dbReference>
<feature type="domain" description="BTB" evidence="2">
    <location>
        <begin position="706"/>
        <end position="762"/>
    </location>
</feature>
<dbReference type="SMART" id="SM00225">
    <property type="entry name" value="BTB"/>
    <property type="match status" value="1"/>
</dbReference>
<feature type="compositionally biased region" description="Polar residues" evidence="1">
    <location>
        <begin position="473"/>
        <end position="484"/>
    </location>
</feature>
<dbReference type="GO" id="GO:0009653">
    <property type="term" value="P:anatomical structure morphogenesis"/>
    <property type="evidence" value="ECO:0007669"/>
    <property type="project" value="TreeGrafter"/>
</dbReference>
<dbReference type="SUPFAM" id="SSF54695">
    <property type="entry name" value="POZ domain"/>
    <property type="match status" value="1"/>
</dbReference>
<reference evidence="3 4" key="1">
    <citation type="submission" date="2023-03" db="EMBL/GenBank/DDBJ databases">
        <title>High recombination rates correlate with genetic variation in Cardiocondyla obscurior ants.</title>
        <authorList>
            <person name="Errbii M."/>
        </authorList>
    </citation>
    <scope>NUCLEOTIDE SEQUENCE [LARGE SCALE GENOMIC DNA]</scope>
    <source>
        <strain evidence="3">Alpha-2009</strain>
        <tissue evidence="3">Whole body</tissue>
    </source>
</reference>
<protein>
    <recommendedName>
        <fullName evidence="2">BTB domain-containing protein</fullName>
    </recommendedName>
</protein>
<dbReference type="Pfam" id="PF00651">
    <property type="entry name" value="BTB"/>
    <property type="match status" value="1"/>
</dbReference>
<dbReference type="Gene3D" id="3.30.710.10">
    <property type="entry name" value="Potassium Channel Kv1.1, Chain A"/>
    <property type="match status" value="1"/>
</dbReference>
<sequence length="879" mass="100151">MSRGSQVTSRHQDTALPKISPDEALKKYFRANNHRDIVVSLDQIKNDPNYKELIKRNDCLDILVQLLRSTDRRIVGTSLSLLADGCLTDDMRKKARDSNIDDYAVIILKDPRNATLHCRACRLISNLSRCSWHAEKLCNCGVVTGLKIILKSKTDTWTHSMAIRAVRNIWINYKSIRDLMTKLEMIKDIAELFVLAVKNSNADRRYNVLLDACLKAMCTFLQTLDPRCGNQMHVNKNMLGYKCLMYCCSTSNRMAAKCFYSLCQIAECRLSLGVFGAVEMIIEMINTADTNSNVLCKEILFSMCLFCRESVNRERIRQSDGLQIILLFLSKPEHEECHLNLLEALSQFIYDETGINILTKHGILQILVGKLTNIITKNSDKNSTSRKRPSDNSIEDYYKKPSKYCNSRYSMDYHDDWSPRSATSASSSSSPSTPPLPLYCDLNAYLDDLKDDVYSPVYSDKDCDNNEAEETASPKSNKSLTTVEADSDSSSSNSEAPSEKNPCEYYTLLLLSKLSLSVTPIDNLAESTTITSLMNYIKHTKKQNPLKDVAMKILRRIVENVTYFTPLLKQGLAFDMQILPEIEECAPYLCKVAETGGAIGQLSSILLRGKEEHKLLAAISIPLLIKTQCTLKRLLKKYGGLQLIFCLLKNFVHEFHYRAVWSICQLAKNLEIHSDDYTSPETTTENNKLCELSFTNTNRRKSCKFSSVEFELDDGSIIKARRRMLCKCSPVFSVMLEGDFSESKKRRIRLKNVTYGGLKTLILAASGAASSTYTFENRNIESLLDAVLLADYFLMPDLVDTLTEKCINKLNYKNYCRAWCWARNKSCHEFKSYCLKSFLTAKMSWSETIQAFRDFYFNDAFDEFLYDIRKIIMDVLCQC</sequence>
<gene>
    <name evidence="3" type="ORF">PUN28_020093</name>
</gene>
<dbReference type="InterPro" id="IPR000210">
    <property type="entry name" value="BTB/POZ_dom"/>
</dbReference>
<dbReference type="PANTHER" id="PTHR23312:SF8">
    <property type="entry name" value="ARMADILLO REPEAT-CONTAINING PROTEIN 5"/>
    <property type="match status" value="1"/>
</dbReference>
<dbReference type="Pfam" id="PF24768">
    <property type="entry name" value="ARM_ARMC5"/>
    <property type="match status" value="1"/>
</dbReference>
<dbReference type="PANTHER" id="PTHR23312">
    <property type="entry name" value="ARMC5 ARMADILLO REPEAT-CONTAINING -RELATED"/>
    <property type="match status" value="1"/>
</dbReference>
<dbReference type="PROSITE" id="PS50097">
    <property type="entry name" value="BTB"/>
    <property type="match status" value="1"/>
</dbReference>
<dbReference type="EMBL" id="JADYXP020000028">
    <property type="protein sequence ID" value="KAL0099281.1"/>
    <property type="molecule type" value="Genomic_DNA"/>
</dbReference>
<dbReference type="InterPro" id="IPR011333">
    <property type="entry name" value="SKP1/BTB/POZ_sf"/>
</dbReference>
<name>A0AAW2EAE2_9HYME</name>
<feature type="region of interest" description="Disordered" evidence="1">
    <location>
        <begin position="457"/>
        <end position="500"/>
    </location>
</feature>
<dbReference type="Gene3D" id="1.25.10.10">
    <property type="entry name" value="Leucine-rich Repeat Variant"/>
    <property type="match status" value="1"/>
</dbReference>
<organism evidence="3 4">
    <name type="scientific">Cardiocondyla obscurior</name>
    <dbReference type="NCBI Taxonomy" id="286306"/>
    <lineage>
        <taxon>Eukaryota</taxon>
        <taxon>Metazoa</taxon>
        <taxon>Ecdysozoa</taxon>
        <taxon>Arthropoda</taxon>
        <taxon>Hexapoda</taxon>
        <taxon>Insecta</taxon>
        <taxon>Pterygota</taxon>
        <taxon>Neoptera</taxon>
        <taxon>Endopterygota</taxon>
        <taxon>Hymenoptera</taxon>
        <taxon>Apocrita</taxon>
        <taxon>Aculeata</taxon>
        <taxon>Formicoidea</taxon>
        <taxon>Formicidae</taxon>
        <taxon>Myrmicinae</taxon>
        <taxon>Cardiocondyla</taxon>
    </lineage>
</organism>
<dbReference type="InterPro" id="IPR055445">
    <property type="entry name" value="ARM_ARMC5"/>
</dbReference>
<evidence type="ECO:0000256" key="1">
    <source>
        <dbReference type="SAM" id="MobiDB-lite"/>
    </source>
</evidence>
<evidence type="ECO:0000313" key="3">
    <source>
        <dbReference type="EMBL" id="KAL0099281.1"/>
    </source>
</evidence>
<feature type="region of interest" description="Disordered" evidence="1">
    <location>
        <begin position="378"/>
        <end position="397"/>
    </location>
</feature>
<dbReference type="AlphaFoldDB" id="A0AAW2EAE2"/>
<evidence type="ECO:0000259" key="2">
    <source>
        <dbReference type="PROSITE" id="PS50097"/>
    </source>
</evidence>
<keyword evidence="4" id="KW-1185">Reference proteome</keyword>
<dbReference type="InterPro" id="IPR011989">
    <property type="entry name" value="ARM-like"/>
</dbReference>
<dbReference type="SUPFAM" id="SSF48371">
    <property type="entry name" value="ARM repeat"/>
    <property type="match status" value="1"/>
</dbReference>
<comment type="caution">
    <text evidence="3">The sequence shown here is derived from an EMBL/GenBank/DDBJ whole genome shotgun (WGS) entry which is preliminary data.</text>
</comment>
<accession>A0AAW2EAE2</accession>
<dbReference type="GO" id="GO:0005829">
    <property type="term" value="C:cytosol"/>
    <property type="evidence" value="ECO:0007669"/>
    <property type="project" value="TreeGrafter"/>
</dbReference>
<dbReference type="Proteomes" id="UP001430953">
    <property type="component" value="Unassembled WGS sequence"/>
</dbReference>